<gene>
    <name evidence="1" type="ORF">PGLA2088_LOCUS27073</name>
</gene>
<feature type="non-terminal residue" evidence="1">
    <location>
        <position position="1"/>
    </location>
</feature>
<dbReference type="AlphaFoldDB" id="A0A813K5L0"/>
<dbReference type="Proteomes" id="UP000626109">
    <property type="component" value="Unassembled WGS sequence"/>
</dbReference>
<organism evidence="1 2">
    <name type="scientific">Polarella glacialis</name>
    <name type="common">Dinoflagellate</name>
    <dbReference type="NCBI Taxonomy" id="89957"/>
    <lineage>
        <taxon>Eukaryota</taxon>
        <taxon>Sar</taxon>
        <taxon>Alveolata</taxon>
        <taxon>Dinophyceae</taxon>
        <taxon>Suessiales</taxon>
        <taxon>Suessiaceae</taxon>
        <taxon>Polarella</taxon>
    </lineage>
</organism>
<accession>A0A813K5L0</accession>
<protein>
    <submittedName>
        <fullName evidence="1">Uncharacterized protein</fullName>
    </submittedName>
</protein>
<sequence>MQRLNQLRRSVPYVSQSALAAILLDVKEKGVPELHQRKAMQEATSCELAKLDAYGPLIQTVNGILKSGDTLSGMNLVLPGGERLRIWFRSGMFLQDGAAHKYVLGIKGDSGSKFCMLCKNDFKIKQDDDDSEEDVPFTALKHKDMLLASDEEVLSSVDRLASRKGTCSKAIFAMRGRACGFDQPNGLLLCKELRDAGLKAWSLLAEWIDLYKLPECFSKNYL</sequence>
<comment type="caution">
    <text evidence="1">The sequence shown here is derived from an EMBL/GenBank/DDBJ whole genome shotgun (WGS) entry which is preliminary data.</text>
</comment>
<dbReference type="EMBL" id="CAJNNW010027312">
    <property type="protein sequence ID" value="CAE8690708.1"/>
    <property type="molecule type" value="Genomic_DNA"/>
</dbReference>
<evidence type="ECO:0000313" key="2">
    <source>
        <dbReference type="Proteomes" id="UP000626109"/>
    </source>
</evidence>
<proteinExistence type="predicted"/>
<evidence type="ECO:0000313" key="1">
    <source>
        <dbReference type="EMBL" id="CAE8690708.1"/>
    </source>
</evidence>
<reference evidence="1" key="1">
    <citation type="submission" date="2021-02" db="EMBL/GenBank/DDBJ databases">
        <authorList>
            <person name="Dougan E. K."/>
            <person name="Rhodes N."/>
            <person name="Thang M."/>
            <person name="Chan C."/>
        </authorList>
    </citation>
    <scope>NUCLEOTIDE SEQUENCE</scope>
</reference>
<name>A0A813K5L0_POLGL</name>